<reference evidence="1" key="2">
    <citation type="submission" date="2022-04" db="EMBL/GenBank/DDBJ databases">
        <title>Complete Genome Sequence of Flavobacterium sediminilitoris YSM-43, Isolated from a Tidal Sediment.</title>
        <authorList>
            <person name="Lee P.A."/>
        </authorList>
    </citation>
    <scope>NUCLEOTIDE SEQUENCE</scope>
    <source>
        <strain evidence="1">YSM-43</strain>
    </source>
</reference>
<evidence type="ECO:0000313" key="2">
    <source>
        <dbReference type="Proteomes" id="UP000830454"/>
    </source>
</evidence>
<organism evidence="1 2">
    <name type="scientific">Flavobacterium sediminilitoris</name>
    <dbReference type="NCBI Taxonomy" id="2024526"/>
    <lineage>
        <taxon>Bacteria</taxon>
        <taxon>Pseudomonadati</taxon>
        <taxon>Bacteroidota</taxon>
        <taxon>Flavobacteriia</taxon>
        <taxon>Flavobacteriales</taxon>
        <taxon>Flavobacteriaceae</taxon>
        <taxon>Flavobacterium</taxon>
    </lineage>
</organism>
<keyword evidence="2" id="KW-1185">Reference proteome</keyword>
<dbReference type="Proteomes" id="UP000830454">
    <property type="component" value="Chromosome"/>
</dbReference>
<proteinExistence type="predicted"/>
<evidence type="ECO:0000313" key="1">
    <source>
        <dbReference type="EMBL" id="UOX33692.1"/>
    </source>
</evidence>
<sequence>MLILFSNKCISQSFSELKKTDTVYIYFKNDSEFEKRYKSIGGESKFYENHLFYSFVLDSVSTIIFTYNDYMNSDDYEKGIKTDFKIFKKSFLRRNKDIILDIDFFLKNGFKETYMNALHGKIIYLIDSSEIKNRKIKIKQVKVISNYLEL</sequence>
<protein>
    <submittedName>
        <fullName evidence="1">Uncharacterized protein</fullName>
    </submittedName>
</protein>
<dbReference type="EMBL" id="CP090145">
    <property type="protein sequence ID" value="UOX33692.1"/>
    <property type="molecule type" value="Genomic_DNA"/>
</dbReference>
<reference evidence="1" key="1">
    <citation type="submission" date="2021-12" db="EMBL/GenBank/DDBJ databases">
        <authorList>
            <person name="Cha I.-T."/>
            <person name="Lee K.-E."/>
            <person name="Park S.-J."/>
        </authorList>
    </citation>
    <scope>NUCLEOTIDE SEQUENCE</scope>
    <source>
        <strain evidence="1">YSM-43</strain>
    </source>
</reference>
<name>A0ABY4HMY1_9FLAO</name>
<gene>
    <name evidence="1" type="ORF">LXD69_16865</name>
</gene>
<dbReference type="RefSeq" id="WP_246916226.1">
    <property type="nucleotide sequence ID" value="NZ_CP090145.1"/>
</dbReference>
<accession>A0ABY4HMY1</accession>